<gene>
    <name evidence="1" type="ORF">DVR12_05875</name>
</gene>
<evidence type="ECO:0000313" key="2">
    <source>
        <dbReference type="Proteomes" id="UP000260644"/>
    </source>
</evidence>
<keyword evidence="2" id="KW-1185">Reference proteome</keyword>
<accession>A0A3E1YDT5</accession>
<evidence type="ECO:0000313" key="1">
    <source>
        <dbReference type="EMBL" id="RFS24725.1"/>
    </source>
</evidence>
<protein>
    <recommendedName>
        <fullName evidence="3">PKD-like family protein</fullName>
    </recommendedName>
</protein>
<evidence type="ECO:0008006" key="3">
    <source>
        <dbReference type="Google" id="ProtNLM"/>
    </source>
</evidence>
<name>A0A3E1YDT5_9BACT</name>
<comment type="caution">
    <text evidence="1">The sequence shown here is derived from an EMBL/GenBank/DDBJ whole genome shotgun (WGS) entry which is preliminary data.</text>
</comment>
<proteinExistence type="predicted"/>
<dbReference type="RefSeq" id="WP_116974583.1">
    <property type="nucleotide sequence ID" value="NZ_QPMM01000002.1"/>
</dbReference>
<dbReference type="EMBL" id="QPMM01000002">
    <property type="protein sequence ID" value="RFS24725.1"/>
    <property type="molecule type" value="Genomic_DNA"/>
</dbReference>
<dbReference type="OrthoDB" id="1095195at2"/>
<dbReference type="Proteomes" id="UP000260644">
    <property type="component" value="Unassembled WGS sequence"/>
</dbReference>
<dbReference type="AlphaFoldDB" id="A0A3E1YDT5"/>
<sequence>MQRNYKLFLFLLALVIIANACMKDKGNYSYKELNKIDISVSSDTVYVTQFDSLKIAPVISQLPDKSQLTYSWYYYSQRPDYPGINYISTSEKLNVQIGSLPGSYTLYLKVTDEATGVNSWHRFTLIVTSSISNGWLVWYNTSADSSDAAIIQPSGKTLYNLFQNANGRQLPGEARQVTCLTAGWMKQYIFCLTDKAGAYINPFDFRQLVSFNDSGFYTKPTTFDYQALYPNPGKDFISDYLFKEKKVLTRIWTGPFAVAKYGAALGGDYEAAPYLMGSPYTDFGPYPTVVFDEKHHRFIYTPLNETTFSTFPSNPKAAFDINNVGNRTMLYAYNSPNGQSTALLRDKSNDSVFIYQLDFSRGNSDKNQTPAISVMGIDKSPDMAKAKFFALSPILPLLFYANDNKIYKYDIAANSSTLLYTFSAGIQITAFSILNPQLISNPMFTPANLGKRLAVATTDGKTGSVYEFSILPSGSFEGATYTNKYDGFGVIKSIYYKINL</sequence>
<dbReference type="InterPro" id="IPR032183">
    <property type="entry name" value="PKD-like"/>
</dbReference>
<reference evidence="1 2" key="1">
    <citation type="submission" date="2018-07" db="EMBL/GenBank/DDBJ databases">
        <title>Chitinophaga K2CV101002-2 sp. nov., isolated from a monsoon evergreen broad-leaved forest soil.</title>
        <authorList>
            <person name="Lv Y."/>
        </authorList>
    </citation>
    <scope>NUCLEOTIDE SEQUENCE [LARGE SCALE GENOMIC DNA]</scope>
    <source>
        <strain evidence="1 2">GDMCC 1.1288</strain>
    </source>
</reference>
<dbReference type="Pfam" id="PF16407">
    <property type="entry name" value="PKD_2"/>
    <property type="match status" value="1"/>
</dbReference>
<organism evidence="1 2">
    <name type="scientific">Chitinophaga silvatica</name>
    <dbReference type="NCBI Taxonomy" id="2282649"/>
    <lineage>
        <taxon>Bacteria</taxon>
        <taxon>Pseudomonadati</taxon>
        <taxon>Bacteroidota</taxon>
        <taxon>Chitinophagia</taxon>
        <taxon>Chitinophagales</taxon>
        <taxon>Chitinophagaceae</taxon>
        <taxon>Chitinophaga</taxon>
    </lineage>
</organism>